<dbReference type="STRING" id="937777.Deipe_1157"/>
<keyword evidence="1" id="KW-0472">Membrane</keyword>
<feature type="transmembrane region" description="Helical" evidence="1">
    <location>
        <begin position="77"/>
        <end position="98"/>
    </location>
</feature>
<dbReference type="AlphaFoldDB" id="K9ZYQ9"/>
<keyword evidence="3" id="KW-1185">Reference proteome</keyword>
<accession>K9ZYQ9</accession>
<dbReference type="EMBL" id="CP003382">
    <property type="protein sequence ID" value="AFZ66716.1"/>
    <property type="molecule type" value="Genomic_DNA"/>
</dbReference>
<keyword evidence="1" id="KW-1133">Transmembrane helix</keyword>
<organism evidence="2 3">
    <name type="scientific">Deinococcus peraridilitoris (strain DSM 19664 / LMG 22246 / CIP 109416 / KR-200)</name>
    <dbReference type="NCBI Taxonomy" id="937777"/>
    <lineage>
        <taxon>Bacteria</taxon>
        <taxon>Thermotogati</taxon>
        <taxon>Deinococcota</taxon>
        <taxon>Deinococci</taxon>
        <taxon>Deinococcales</taxon>
        <taxon>Deinococcaceae</taxon>
        <taxon>Deinococcus</taxon>
    </lineage>
</organism>
<dbReference type="PATRIC" id="fig|937777.3.peg.1159"/>
<sequence>MTNALEDWNNAAKVVIKRLNGKVEAAMRSEARHNEAAFDDLLQETRVLLAGAQVLTAFLVVLPFSAAFSDLILQEKWAYVATFVCSLTSLVFFSSPAVHHRLMWPVRAREDFKGFETRMLVIGLVPLSLAWILATHLVMFMVLGEPWSWWVTGLMAALLISMWWVLPWVWGRRRGDES</sequence>
<dbReference type="Pfam" id="PF19853">
    <property type="entry name" value="DUF6328"/>
    <property type="match status" value="1"/>
</dbReference>
<feature type="transmembrane region" description="Helical" evidence="1">
    <location>
        <begin position="47"/>
        <end position="65"/>
    </location>
</feature>
<dbReference type="KEGG" id="dpd:Deipe_1157"/>
<feature type="transmembrane region" description="Helical" evidence="1">
    <location>
        <begin position="149"/>
        <end position="170"/>
    </location>
</feature>
<dbReference type="Proteomes" id="UP000010467">
    <property type="component" value="Chromosome"/>
</dbReference>
<feature type="transmembrane region" description="Helical" evidence="1">
    <location>
        <begin position="119"/>
        <end position="143"/>
    </location>
</feature>
<evidence type="ECO:0000313" key="3">
    <source>
        <dbReference type="Proteomes" id="UP000010467"/>
    </source>
</evidence>
<evidence type="ECO:0008006" key="4">
    <source>
        <dbReference type="Google" id="ProtNLM"/>
    </source>
</evidence>
<proteinExistence type="predicted"/>
<protein>
    <recommendedName>
        <fullName evidence="4">Integral membrane protein</fullName>
    </recommendedName>
</protein>
<keyword evidence="1" id="KW-0812">Transmembrane</keyword>
<reference evidence="3" key="1">
    <citation type="submission" date="2012-03" db="EMBL/GenBank/DDBJ databases">
        <title>Complete sequence of chromosome of Deinococcus peraridilitoris DSM 19664.</title>
        <authorList>
            <person name="Lucas S."/>
            <person name="Copeland A."/>
            <person name="Lapidus A."/>
            <person name="Glavina del Rio T."/>
            <person name="Dalin E."/>
            <person name="Tice H."/>
            <person name="Bruce D."/>
            <person name="Goodwin L."/>
            <person name="Pitluck S."/>
            <person name="Peters L."/>
            <person name="Mikhailova N."/>
            <person name="Lu M."/>
            <person name="Kyrpides N."/>
            <person name="Mavromatis K."/>
            <person name="Ivanova N."/>
            <person name="Brettin T."/>
            <person name="Detter J.C."/>
            <person name="Han C."/>
            <person name="Larimer F."/>
            <person name="Land M."/>
            <person name="Hauser L."/>
            <person name="Markowitz V."/>
            <person name="Cheng J.-F."/>
            <person name="Hugenholtz P."/>
            <person name="Woyke T."/>
            <person name="Wu D."/>
            <person name="Pukall R."/>
            <person name="Steenblock K."/>
            <person name="Brambilla E."/>
            <person name="Klenk H.-P."/>
            <person name="Eisen J.A."/>
        </authorList>
    </citation>
    <scope>NUCLEOTIDE SEQUENCE [LARGE SCALE GENOMIC DNA]</scope>
    <source>
        <strain evidence="3">DSM 19664 / LMG 22246 / CIP 109416 / KR-200</strain>
    </source>
</reference>
<evidence type="ECO:0000256" key="1">
    <source>
        <dbReference type="SAM" id="Phobius"/>
    </source>
</evidence>
<name>K9ZYQ9_DEIPD</name>
<gene>
    <name evidence="2" type="ordered locus">Deipe_1157</name>
</gene>
<dbReference type="InterPro" id="IPR046291">
    <property type="entry name" value="DUF6328"/>
</dbReference>
<dbReference type="HOGENOM" id="CLU_087620_1_0_0"/>
<evidence type="ECO:0000313" key="2">
    <source>
        <dbReference type="EMBL" id="AFZ66716.1"/>
    </source>
</evidence>